<dbReference type="Pfam" id="PF00320">
    <property type="entry name" value="GATA"/>
    <property type="match status" value="1"/>
</dbReference>
<gene>
    <name evidence="4" type="ORF">B9G98_03395</name>
</gene>
<evidence type="ECO:0000313" key="5">
    <source>
        <dbReference type="Proteomes" id="UP000238350"/>
    </source>
</evidence>
<name>A0A2T0FLC0_9ASCO</name>
<sequence>MSLINSRGLVFPSYSRESAERSTSISSCDEPTTPPAGDSAPAIDSRHLSVSLLYPDTAPRSAWRPQIDAWMRRNHPADLKRISTMANMFSRAMPYKLPPSRSEAPSPPMEHEQLMKQASLLVSVSPSRRDSTPTSSVASPKSQAPQITRGPPSPQYTPLFVDSAGAAENEVSPAVTSPIPQPVRPLMAASVESKTPIFVNSDASLPAHPLPPIVGPVQPVADKFARAATVPRTLLSPPASPPMPSDVQKTCISCSCSQSPCWRPSWSPTAGQLCNSCGLRYKKTGARCINAACGKIPSKGEWNHMIRAATQDAFGNTNYTCLQCHGPVALRS</sequence>
<evidence type="ECO:0000256" key="1">
    <source>
        <dbReference type="PROSITE-ProRule" id="PRU00094"/>
    </source>
</evidence>
<dbReference type="SUPFAM" id="SSF57716">
    <property type="entry name" value="Glucocorticoid receptor-like (DNA-binding domain)"/>
    <property type="match status" value="1"/>
</dbReference>
<dbReference type="EMBL" id="NDIQ01000022">
    <property type="protein sequence ID" value="PRT55775.1"/>
    <property type="molecule type" value="Genomic_DNA"/>
</dbReference>
<dbReference type="InterPro" id="IPR000679">
    <property type="entry name" value="Znf_GATA"/>
</dbReference>
<dbReference type="GO" id="GO:0043565">
    <property type="term" value="F:sequence-specific DNA binding"/>
    <property type="evidence" value="ECO:0007669"/>
    <property type="project" value="InterPro"/>
</dbReference>
<organism evidence="4 5">
    <name type="scientific">Wickerhamiella sorbophila</name>
    <dbReference type="NCBI Taxonomy" id="45607"/>
    <lineage>
        <taxon>Eukaryota</taxon>
        <taxon>Fungi</taxon>
        <taxon>Dikarya</taxon>
        <taxon>Ascomycota</taxon>
        <taxon>Saccharomycotina</taxon>
        <taxon>Dipodascomycetes</taxon>
        <taxon>Dipodascales</taxon>
        <taxon>Trichomonascaceae</taxon>
        <taxon>Wickerhamiella</taxon>
    </lineage>
</organism>
<accession>A0A2T0FLC0</accession>
<keyword evidence="5" id="KW-1185">Reference proteome</keyword>
<keyword evidence="1" id="KW-0863">Zinc-finger</keyword>
<dbReference type="InterPro" id="IPR013088">
    <property type="entry name" value="Znf_NHR/GATA"/>
</dbReference>
<dbReference type="RefSeq" id="XP_024665720.1">
    <property type="nucleotide sequence ID" value="XM_024809952.1"/>
</dbReference>
<dbReference type="PROSITE" id="PS50114">
    <property type="entry name" value="GATA_ZN_FINGER_2"/>
    <property type="match status" value="1"/>
</dbReference>
<feature type="domain" description="GATA-type" evidence="3">
    <location>
        <begin position="245"/>
        <end position="285"/>
    </location>
</feature>
<keyword evidence="1" id="KW-0862">Zinc</keyword>
<protein>
    <recommendedName>
        <fullName evidence="3">GATA-type domain-containing protein</fullName>
    </recommendedName>
</protein>
<dbReference type="CDD" id="cd00202">
    <property type="entry name" value="ZnF_GATA"/>
    <property type="match status" value="1"/>
</dbReference>
<dbReference type="GO" id="GO:0006355">
    <property type="term" value="P:regulation of DNA-templated transcription"/>
    <property type="evidence" value="ECO:0007669"/>
    <property type="project" value="InterPro"/>
</dbReference>
<dbReference type="Gene3D" id="3.30.50.10">
    <property type="entry name" value="Erythroid Transcription Factor GATA-1, subunit A"/>
    <property type="match status" value="1"/>
</dbReference>
<evidence type="ECO:0000259" key="3">
    <source>
        <dbReference type="PROSITE" id="PS50114"/>
    </source>
</evidence>
<dbReference type="PROSITE" id="PS00344">
    <property type="entry name" value="GATA_ZN_FINGER_1"/>
    <property type="match status" value="1"/>
</dbReference>
<feature type="compositionally biased region" description="Polar residues" evidence="2">
    <location>
        <begin position="21"/>
        <end position="30"/>
    </location>
</feature>
<feature type="region of interest" description="Disordered" evidence="2">
    <location>
        <begin position="123"/>
        <end position="155"/>
    </location>
</feature>
<dbReference type="STRING" id="45607.A0A2T0FLC0"/>
<feature type="compositionally biased region" description="Polar residues" evidence="2">
    <location>
        <begin position="137"/>
        <end position="146"/>
    </location>
</feature>
<evidence type="ECO:0000256" key="2">
    <source>
        <dbReference type="SAM" id="MobiDB-lite"/>
    </source>
</evidence>
<feature type="region of interest" description="Disordered" evidence="2">
    <location>
        <begin position="20"/>
        <end position="43"/>
    </location>
</feature>
<dbReference type="GO" id="GO:0008270">
    <property type="term" value="F:zinc ion binding"/>
    <property type="evidence" value="ECO:0007669"/>
    <property type="project" value="UniProtKB-KW"/>
</dbReference>
<feature type="compositionally biased region" description="Low complexity" evidence="2">
    <location>
        <begin position="123"/>
        <end position="136"/>
    </location>
</feature>
<reference evidence="4 5" key="1">
    <citation type="submission" date="2017-04" db="EMBL/GenBank/DDBJ databases">
        <title>Genome sequencing of [Candida] sorbophila.</title>
        <authorList>
            <person name="Ahn J.O."/>
        </authorList>
    </citation>
    <scope>NUCLEOTIDE SEQUENCE [LARGE SCALE GENOMIC DNA]</scope>
    <source>
        <strain evidence="4 5">DS02</strain>
    </source>
</reference>
<dbReference type="SMART" id="SM00401">
    <property type="entry name" value="ZnF_GATA"/>
    <property type="match status" value="1"/>
</dbReference>
<comment type="caution">
    <text evidence="4">The sequence shown here is derived from an EMBL/GenBank/DDBJ whole genome shotgun (WGS) entry which is preliminary data.</text>
</comment>
<dbReference type="AlphaFoldDB" id="A0A2T0FLC0"/>
<keyword evidence="1" id="KW-0479">Metal-binding</keyword>
<dbReference type="GeneID" id="36517143"/>
<dbReference type="OrthoDB" id="2162994at2759"/>
<evidence type="ECO:0000313" key="4">
    <source>
        <dbReference type="EMBL" id="PRT55775.1"/>
    </source>
</evidence>
<proteinExistence type="predicted"/>
<dbReference type="Proteomes" id="UP000238350">
    <property type="component" value="Unassembled WGS sequence"/>
</dbReference>